<feature type="region of interest" description="Disordered" evidence="1">
    <location>
        <begin position="1"/>
        <end position="26"/>
    </location>
</feature>
<name>A0ABQ8U8A4_9EUKA</name>
<proteinExistence type="predicted"/>
<protein>
    <submittedName>
        <fullName evidence="2">Uncharacterized protein</fullName>
    </submittedName>
</protein>
<evidence type="ECO:0000313" key="3">
    <source>
        <dbReference type="Proteomes" id="UP001141327"/>
    </source>
</evidence>
<evidence type="ECO:0000256" key="1">
    <source>
        <dbReference type="SAM" id="MobiDB-lite"/>
    </source>
</evidence>
<dbReference type="Proteomes" id="UP001141327">
    <property type="component" value="Unassembled WGS sequence"/>
</dbReference>
<reference evidence="2" key="1">
    <citation type="journal article" date="2022" name="bioRxiv">
        <title>Genomics of Preaxostyla Flagellates Illuminates Evolutionary Transitions and the Path Towards Mitochondrial Loss.</title>
        <authorList>
            <person name="Novak L.V.F."/>
            <person name="Treitli S.C."/>
            <person name="Pyrih J."/>
            <person name="Halakuc P."/>
            <person name="Pipaliya S.V."/>
            <person name="Vacek V."/>
            <person name="Brzon O."/>
            <person name="Soukal P."/>
            <person name="Eme L."/>
            <person name="Dacks J.B."/>
            <person name="Karnkowska A."/>
            <person name="Elias M."/>
            <person name="Hampl V."/>
        </authorList>
    </citation>
    <scope>NUCLEOTIDE SEQUENCE</scope>
    <source>
        <strain evidence="2">RCP-MX</strain>
    </source>
</reference>
<gene>
    <name evidence="2" type="ORF">PAPYR_11939</name>
</gene>
<dbReference type="EMBL" id="JAPMOS010000244">
    <property type="protein sequence ID" value="KAJ4453574.1"/>
    <property type="molecule type" value="Genomic_DNA"/>
</dbReference>
<evidence type="ECO:0000313" key="2">
    <source>
        <dbReference type="EMBL" id="KAJ4453574.1"/>
    </source>
</evidence>
<accession>A0ABQ8U8A4</accession>
<feature type="region of interest" description="Disordered" evidence="1">
    <location>
        <begin position="166"/>
        <end position="186"/>
    </location>
</feature>
<comment type="caution">
    <text evidence="2">The sequence shown here is derived from an EMBL/GenBank/DDBJ whole genome shotgun (WGS) entry which is preliminary data.</text>
</comment>
<organism evidence="2 3">
    <name type="scientific">Paratrimastix pyriformis</name>
    <dbReference type="NCBI Taxonomy" id="342808"/>
    <lineage>
        <taxon>Eukaryota</taxon>
        <taxon>Metamonada</taxon>
        <taxon>Preaxostyla</taxon>
        <taxon>Paratrimastigidae</taxon>
        <taxon>Paratrimastix</taxon>
    </lineage>
</organism>
<sequence>MPPLSPRPYQPNPRHPSAPPSSMPRHPRTLLRAVFRPVSPLHLRTFLCASSFSHNLLLCTSHSAIPIANNQFHVSPNPAITTLAHRAIHWLIHLHHSANILFVPAISLQTLDSIDSRVNSYPFLPYFIHQLTSIDPATPIVPTQCRVPPPQDATIDHCPNSIPPFQDAPKCLQRDGPSPYASQKRA</sequence>
<keyword evidence="3" id="KW-1185">Reference proteome</keyword>
<feature type="compositionally biased region" description="Pro residues" evidence="1">
    <location>
        <begin position="1"/>
        <end position="22"/>
    </location>
</feature>